<feature type="domain" description="TadE-like" evidence="2">
    <location>
        <begin position="7"/>
        <end position="49"/>
    </location>
</feature>
<dbReference type="RefSeq" id="WP_081920684.1">
    <property type="nucleotide sequence ID" value="NZ_BMNZ01000012.1"/>
</dbReference>
<keyword evidence="1" id="KW-0472">Membrane</keyword>
<keyword evidence="4" id="KW-1185">Reference proteome</keyword>
<accession>A0ABQ2II64</accession>
<evidence type="ECO:0000256" key="1">
    <source>
        <dbReference type="SAM" id="Phobius"/>
    </source>
</evidence>
<sequence length="135" mass="13611">MARTDRGASAVEFAIVLPVLFLVIAGIVDFGRYFFTQIQVTNASREGVRAAVVLMNPSAADMTAITQRALAGAAGVPGAAVPGVVTCASGATTNASVTVTAPFNWIVMGPAIRLVGGNWSLSGPVSATGVMRCGG</sequence>
<dbReference type="Pfam" id="PF07811">
    <property type="entry name" value="TadE"/>
    <property type="match status" value="1"/>
</dbReference>
<keyword evidence="1" id="KW-0812">Transmembrane</keyword>
<dbReference type="Proteomes" id="UP000623461">
    <property type="component" value="Unassembled WGS sequence"/>
</dbReference>
<dbReference type="EMBL" id="BMNZ01000012">
    <property type="protein sequence ID" value="GGN09564.1"/>
    <property type="molecule type" value="Genomic_DNA"/>
</dbReference>
<evidence type="ECO:0000313" key="4">
    <source>
        <dbReference type="Proteomes" id="UP000623461"/>
    </source>
</evidence>
<comment type="caution">
    <text evidence="3">The sequence shown here is derived from an EMBL/GenBank/DDBJ whole genome shotgun (WGS) entry which is preliminary data.</text>
</comment>
<name>A0ABQ2II64_9MICO</name>
<dbReference type="InterPro" id="IPR012495">
    <property type="entry name" value="TadE-like_dom"/>
</dbReference>
<keyword evidence="1" id="KW-1133">Transmembrane helix</keyword>
<gene>
    <name evidence="3" type="ORF">GCM10009721_41830</name>
</gene>
<protein>
    <recommendedName>
        <fullName evidence="2">TadE-like domain-containing protein</fullName>
    </recommendedName>
</protein>
<proteinExistence type="predicted"/>
<evidence type="ECO:0000313" key="3">
    <source>
        <dbReference type="EMBL" id="GGN09564.1"/>
    </source>
</evidence>
<evidence type="ECO:0000259" key="2">
    <source>
        <dbReference type="Pfam" id="PF07811"/>
    </source>
</evidence>
<reference evidence="4" key="1">
    <citation type="journal article" date="2019" name="Int. J. Syst. Evol. Microbiol.">
        <title>The Global Catalogue of Microorganisms (GCM) 10K type strain sequencing project: providing services to taxonomists for standard genome sequencing and annotation.</title>
        <authorList>
            <consortium name="The Broad Institute Genomics Platform"/>
            <consortium name="The Broad Institute Genome Sequencing Center for Infectious Disease"/>
            <person name="Wu L."/>
            <person name="Ma J."/>
        </authorList>
    </citation>
    <scope>NUCLEOTIDE SEQUENCE [LARGE SCALE GENOMIC DNA]</scope>
    <source>
        <strain evidence="4">JCM 1365</strain>
    </source>
</reference>
<organism evidence="3 4">
    <name type="scientific">Terrabacter tumescens</name>
    <dbReference type="NCBI Taxonomy" id="60443"/>
    <lineage>
        <taxon>Bacteria</taxon>
        <taxon>Bacillati</taxon>
        <taxon>Actinomycetota</taxon>
        <taxon>Actinomycetes</taxon>
        <taxon>Micrococcales</taxon>
        <taxon>Intrasporangiaceae</taxon>
        <taxon>Terrabacter</taxon>
    </lineage>
</organism>
<feature type="transmembrane region" description="Helical" evidence="1">
    <location>
        <begin position="13"/>
        <end position="35"/>
    </location>
</feature>